<keyword evidence="4" id="KW-1133">Transmembrane helix</keyword>
<dbReference type="Gene3D" id="2.30.30.40">
    <property type="entry name" value="SH3 Domains"/>
    <property type="match status" value="1"/>
</dbReference>
<feature type="compositionally biased region" description="Polar residues" evidence="3">
    <location>
        <begin position="351"/>
        <end position="368"/>
    </location>
</feature>
<feature type="compositionally biased region" description="Polar residues" evidence="3">
    <location>
        <begin position="401"/>
        <end position="433"/>
    </location>
</feature>
<keyword evidence="1 2" id="KW-0728">SH3 domain</keyword>
<name>A0A060TAL9_BLAAD</name>
<proteinExistence type="predicted"/>
<organism evidence="6">
    <name type="scientific">Blastobotrys adeninivorans</name>
    <name type="common">Yeast</name>
    <name type="synonym">Arxula adeninivorans</name>
    <dbReference type="NCBI Taxonomy" id="409370"/>
    <lineage>
        <taxon>Eukaryota</taxon>
        <taxon>Fungi</taxon>
        <taxon>Dikarya</taxon>
        <taxon>Ascomycota</taxon>
        <taxon>Saccharomycotina</taxon>
        <taxon>Dipodascomycetes</taxon>
        <taxon>Dipodascales</taxon>
        <taxon>Trichomonascaceae</taxon>
        <taxon>Blastobotrys</taxon>
    </lineage>
</organism>
<feature type="transmembrane region" description="Helical" evidence="4">
    <location>
        <begin position="6"/>
        <end position="30"/>
    </location>
</feature>
<sequence>MAQSAGWIAAIVAPVGVVILVSLGALIYVLRRSNSSIQRQRRKRHYRRNAGDTPATIRPLDKPIYAQHYQRMLQRPQAQRSQKAQPGWKGAWHGLDDAPPRHARHVQTQTSSSPASHHHHHTSHHHRHREHPYHPHNAHHVNHQEEEGGRPQNTTFAPGSPKVPSPIYCPIHSRESFQSHKLHHIPQFCPKCKAQYRDYVAPLHHNARQLIVPGMNLFAESVEEGTRTGISSGSQSDIQTGTQAGVQTGTQTGVQAGIQTGVQTGVQAGIQTGVQTGVQTGIQTSIQTGNQTVSQIGNQTGIQTGIHTGTLTGTQHETRFSQSDSENIHGRQNNWNESREAAPTTPPIAQYNRTWLDTGSQYTSSLKRSGNVYENRPPTPMQRPLQIYPGPRRDSVRMPFSFQSDALTTSQDRSSQNASTSSYEQSRDSQISPVRQPWVPRISPLSTSDKSGGSVHIKVPPLPSIVKDHMLNKPLPQPPQAAESLKGSPKGSAIESVSSIPTLQSAQRHQQFTPKRSPLRDELGRTISSPLRYGEIPETGIPLQKYEVTGLGSPLFSSSQRELLVRSMLKPSPPLRIPSKTSDSSMQRTVNTSRDNIVKTSPLRKVESLKESIATTVNTPDTMFTAQSHFSPDAREVEPLSTEDLAFTPPKFPPQLTLPAMRSNSSGFMNAYMVVYRAVYPYKPVLEDEMDLRIGDRVFVHRRFDDGWCVAERLDGDGISEGVVPQICLVRED</sequence>
<reference evidence="6" key="2">
    <citation type="submission" date="2014-06" db="EMBL/GenBank/DDBJ databases">
        <title>The complete genome of Blastobotrys (Arxula) adeninivorans LS3 - a yeast of biotechnological interest.</title>
        <authorList>
            <person name="Kunze G."/>
            <person name="Gaillardin C."/>
            <person name="Czernicka M."/>
            <person name="Durrens P."/>
            <person name="Martin T."/>
            <person name="Boer E."/>
            <person name="Gabaldon T."/>
            <person name="Cruz J."/>
            <person name="Talla E."/>
            <person name="Marck C."/>
            <person name="Goffeau A."/>
            <person name="Barbe V."/>
            <person name="Baret P."/>
            <person name="Baronian K."/>
            <person name="Beier S."/>
            <person name="Bleykasten C."/>
            <person name="Bode R."/>
            <person name="Casaregola S."/>
            <person name="Despons L."/>
            <person name="Fairhead C."/>
            <person name="Giersberg M."/>
            <person name="Gierski P."/>
            <person name="Hahnel U."/>
            <person name="Hartmann A."/>
            <person name="Jankowska D."/>
            <person name="Jubin C."/>
            <person name="Jung P."/>
            <person name="Lafontaine I."/>
            <person name="Leh-Louis V."/>
            <person name="Lemaire M."/>
            <person name="Marcet-Houben M."/>
            <person name="Mascher M."/>
            <person name="Morel G."/>
            <person name="Richard G.-F."/>
            <person name="Riechen J."/>
            <person name="Sacerdot C."/>
            <person name="Sarkar A."/>
            <person name="Savel G."/>
            <person name="Schacherer J."/>
            <person name="Sherman D."/>
            <person name="Straub M.-L."/>
            <person name="Stein N."/>
            <person name="Thierry A."/>
            <person name="Trautwein-Schult A."/>
            <person name="Westhof E."/>
            <person name="Worch S."/>
            <person name="Dujon B."/>
            <person name="Souciet J.-L."/>
            <person name="Wincker P."/>
            <person name="Scholz U."/>
            <person name="Neuveglise N."/>
        </authorList>
    </citation>
    <scope>NUCLEOTIDE SEQUENCE</scope>
    <source>
        <strain evidence="6">LS3</strain>
    </source>
</reference>
<dbReference type="SUPFAM" id="SSF50044">
    <property type="entry name" value="SH3-domain"/>
    <property type="match status" value="1"/>
</dbReference>
<evidence type="ECO:0000256" key="2">
    <source>
        <dbReference type="PROSITE-ProRule" id="PRU00192"/>
    </source>
</evidence>
<dbReference type="InterPro" id="IPR036028">
    <property type="entry name" value="SH3-like_dom_sf"/>
</dbReference>
<feature type="compositionally biased region" description="Polar residues" evidence="3">
    <location>
        <begin position="579"/>
        <end position="590"/>
    </location>
</feature>
<feature type="compositionally biased region" description="Basic residues" evidence="3">
    <location>
        <begin position="116"/>
        <end position="141"/>
    </location>
</feature>
<feature type="region of interest" description="Disordered" evidence="3">
    <location>
        <begin position="316"/>
        <end position="523"/>
    </location>
</feature>
<feature type="region of interest" description="Disordered" evidence="3">
    <location>
        <begin position="72"/>
        <end position="158"/>
    </location>
</feature>
<feature type="compositionally biased region" description="Polar residues" evidence="3">
    <location>
        <begin position="495"/>
        <end position="514"/>
    </location>
</feature>
<dbReference type="EMBL" id="HG937692">
    <property type="protein sequence ID" value="CDP35947.1"/>
    <property type="molecule type" value="Genomic_DNA"/>
</dbReference>
<feature type="compositionally biased region" description="Polar residues" evidence="3">
    <location>
        <begin position="320"/>
        <end position="336"/>
    </location>
</feature>
<keyword evidence="4" id="KW-0472">Membrane</keyword>
<keyword evidence="4" id="KW-0812">Transmembrane</keyword>
<dbReference type="PROSITE" id="PS50002">
    <property type="entry name" value="SH3"/>
    <property type="match status" value="1"/>
</dbReference>
<evidence type="ECO:0000313" key="6">
    <source>
        <dbReference type="EMBL" id="CDP35947.1"/>
    </source>
</evidence>
<feature type="region of interest" description="Disordered" evidence="3">
    <location>
        <begin position="571"/>
        <end position="590"/>
    </location>
</feature>
<dbReference type="InterPro" id="IPR001452">
    <property type="entry name" value="SH3_domain"/>
</dbReference>
<dbReference type="Pfam" id="PF14604">
    <property type="entry name" value="SH3_9"/>
    <property type="match status" value="1"/>
</dbReference>
<feature type="domain" description="SH3" evidence="5">
    <location>
        <begin position="671"/>
        <end position="733"/>
    </location>
</feature>
<gene>
    <name evidence="6" type="ORF">GNLVRS02_ARAD1B01430g</name>
</gene>
<accession>A0A060TAL9</accession>
<dbReference type="AlphaFoldDB" id="A0A060TAL9"/>
<protein>
    <submittedName>
        <fullName evidence="6">ARAD1B01430p</fullName>
    </submittedName>
</protein>
<evidence type="ECO:0000259" key="5">
    <source>
        <dbReference type="PROSITE" id="PS50002"/>
    </source>
</evidence>
<evidence type="ECO:0000256" key="1">
    <source>
        <dbReference type="ARBA" id="ARBA00022443"/>
    </source>
</evidence>
<reference evidence="6" key="1">
    <citation type="submission" date="2014-02" db="EMBL/GenBank/DDBJ databases">
        <authorList>
            <person name="Genoscope - CEA"/>
        </authorList>
    </citation>
    <scope>NUCLEOTIDE SEQUENCE</scope>
    <source>
        <strain evidence="6">LS3</strain>
    </source>
</reference>
<evidence type="ECO:0000256" key="4">
    <source>
        <dbReference type="SAM" id="Phobius"/>
    </source>
</evidence>
<dbReference type="SMART" id="SM00326">
    <property type="entry name" value="SH3"/>
    <property type="match status" value="1"/>
</dbReference>
<evidence type="ECO:0000256" key="3">
    <source>
        <dbReference type="SAM" id="MobiDB-lite"/>
    </source>
</evidence>